<accession>A0AAP0HCT4</accession>
<comment type="caution">
    <text evidence="1">The sequence shown here is derived from an EMBL/GenBank/DDBJ whole genome shotgun (WGS) entry which is preliminary data.</text>
</comment>
<protein>
    <submittedName>
        <fullName evidence="1">Uncharacterized protein</fullName>
    </submittedName>
</protein>
<evidence type="ECO:0000313" key="2">
    <source>
        <dbReference type="Proteomes" id="UP001419268"/>
    </source>
</evidence>
<proteinExistence type="predicted"/>
<sequence length="99" mass="11504">MAPFVFVVHNSFNNVMEAGRSVHGARRDHLLKAGALKLLWTLWTERNHRIFENKEGIWEEGYFWGAGSIFLGCCGKYWYTLMGMKTASTLLPEYQRFDV</sequence>
<gene>
    <name evidence="1" type="ORF">Scep_030004</name>
</gene>
<reference evidence="1 2" key="1">
    <citation type="submission" date="2024-01" db="EMBL/GenBank/DDBJ databases">
        <title>Genome assemblies of Stephania.</title>
        <authorList>
            <person name="Yang L."/>
        </authorList>
    </citation>
    <scope>NUCLEOTIDE SEQUENCE [LARGE SCALE GENOMIC DNA]</scope>
    <source>
        <strain evidence="1">JXDWG</strain>
        <tissue evidence="1">Leaf</tissue>
    </source>
</reference>
<dbReference type="AlphaFoldDB" id="A0AAP0HCT4"/>
<name>A0AAP0HCT4_9MAGN</name>
<keyword evidence="2" id="KW-1185">Reference proteome</keyword>
<evidence type="ECO:0000313" key="1">
    <source>
        <dbReference type="EMBL" id="KAK9083533.1"/>
    </source>
</evidence>
<organism evidence="1 2">
    <name type="scientific">Stephania cephalantha</name>
    <dbReference type="NCBI Taxonomy" id="152367"/>
    <lineage>
        <taxon>Eukaryota</taxon>
        <taxon>Viridiplantae</taxon>
        <taxon>Streptophyta</taxon>
        <taxon>Embryophyta</taxon>
        <taxon>Tracheophyta</taxon>
        <taxon>Spermatophyta</taxon>
        <taxon>Magnoliopsida</taxon>
        <taxon>Ranunculales</taxon>
        <taxon>Menispermaceae</taxon>
        <taxon>Menispermoideae</taxon>
        <taxon>Cissampelideae</taxon>
        <taxon>Stephania</taxon>
    </lineage>
</organism>
<dbReference type="EMBL" id="JBBNAG010000013">
    <property type="protein sequence ID" value="KAK9083533.1"/>
    <property type="molecule type" value="Genomic_DNA"/>
</dbReference>
<dbReference type="Proteomes" id="UP001419268">
    <property type="component" value="Unassembled WGS sequence"/>
</dbReference>